<keyword evidence="4 5" id="KW-0472">Membrane</keyword>
<evidence type="ECO:0000313" key="7">
    <source>
        <dbReference type="Proteomes" id="UP000221222"/>
    </source>
</evidence>
<evidence type="ECO:0000256" key="5">
    <source>
        <dbReference type="SAM" id="Phobius"/>
    </source>
</evidence>
<evidence type="ECO:0000256" key="3">
    <source>
        <dbReference type="ARBA" id="ARBA00022989"/>
    </source>
</evidence>
<dbReference type="InterPro" id="IPR037185">
    <property type="entry name" value="EmrE-like"/>
</dbReference>
<feature type="transmembrane region" description="Helical" evidence="5">
    <location>
        <begin position="69"/>
        <end position="86"/>
    </location>
</feature>
<feature type="transmembrane region" description="Helical" evidence="5">
    <location>
        <begin position="12"/>
        <end position="34"/>
    </location>
</feature>
<dbReference type="Pfam" id="PF02694">
    <property type="entry name" value="UPF0060"/>
    <property type="match status" value="1"/>
</dbReference>
<keyword evidence="3 5" id="KW-1133">Transmembrane helix</keyword>
<name>A0A2G1DGW5_9BACT</name>
<sequence length="120" mass="13972">MIIYLGVFLIKDFFIYFLAAFFEIFGCYSFWIVFKLNKSSFWIFIGTISLICFAFLLTKVNLDFAGRAYAIYGGIYIVSSLFWLYFVEKQSFTKYDIIGAFIIFIGICTILLGNQRLLNS</sequence>
<keyword evidence="2 5" id="KW-0812">Transmembrane</keyword>
<dbReference type="Proteomes" id="UP000221222">
    <property type="component" value="Unassembled WGS sequence"/>
</dbReference>
<dbReference type="PANTHER" id="PTHR36116">
    <property type="entry name" value="UPF0060 MEMBRANE PROTEIN YNFA"/>
    <property type="match status" value="1"/>
</dbReference>
<evidence type="ECO:0000256" key="4">
    <source>
        <dbReference type="ARBA" id="ARBA00023136"/>
    </source>
</evidence>
<comment type="caution">
    <text evidence="6">The sequence shown here is derived from an EMBL/GenBank/DDBJ whole genome shotgun (WGS) entry which is preliminary data.</text>
</comment>
<evidence type="ECO:0000256" key="1">
    <source>
        <dbReference type="ARBA" id="ARBA00022475"/>
    </source>
</evidence>
<reference evidence="6 7" key="1">
    <citation type="submission" date="2017-09" db="EMBL/GenBank/DDBJ databases">
        <title>Arcobacter canalis sp. nov., a new species isolated from a water canal contaminated with urban sewage.</title>
        <authorList>
            <person name="Perez-Cataluna A."/>
            <person name="Salas-Masso N."/>
            <person name="Figueras M.J."/>
        </authorList>
    </citation>
    <scope>NUCLEOTIDE SEQUENCE [LARGE SCALE GENOMIC DNA]</scope>
    <source>
        <strain evidence="6 7">F98-3</strain>
    </source>
</reference>
<dbReference type="GO" id="GO:0005886">
    <property type="term" value="C:plasma membrane"/>
    <property type="evidence" value="ECO:0007669"/>
    <property type="project" value="TreeGrafter"/>
</dbReference>
<dbReference type="SUPFAM" id="SSF103481">
    <property type="entry name" value="Multidrug resistance efflux transporter EmrE"/>
    <property type="match status" value="1"/>
</dbReference>
<organism evidence="6 7">
    <name type="scientific">Malaciobacter molluscorum LMG 25693</name>
    <dbReference type="NCBI Taxonomy" id="870501"/>
    <lineage>
        <taxon>Bacteria</taxon>
        <taxon>Pseudomonadati</taxon>
        <taxon>Campylobacterota</taxon>
        <taxon>Epsilonproteobacteria</taxon>
        <taxon>Campylobacterales</taxon>
        <taxon>Arcobacteraceae</taxon>
        <taxon>Malaciobacter</taxon>
    </lineage>
</organism>
<feature type="transmembrane region" description="Helical" evidence="5">
    <location>
        <begin position="92"/>
        <end position="113"/>
    </location>
</feature>
<dbReference type="AlphaFoldDB" id="A0A2G1DGW5"/>
<keyword evidence="1" id="KW-1003">Cell membrane</keyword>
<dbReference type="Gene3D" id="1.10.3730.20">
    <property type="match status" value="1"/>
</dbReference>
<gene>
    <name evidence="6" type="ORF">CPU12_09145</name>
</gene>
<evidence type="ECO:0000313" key="6">
    <source>
        <dbReference type="EMBL" id="PHO17748.1"/>
    </source>
</evidence>
<dbReference type="EMBL" id="NXFY01000013">
    <property type="protein sequence ID" value="PHO17748.1"/>
    <property type="molecule type" value="Genomic_DNA"/>
</dbReference>
<proteinExistence type="predicted"/>
<evidence type="ECO:0000256" key="2">
    <source>
        <dbReference type="ARBA" id="ARBA00022692"/>
    </source>
</evidence>
<feature type="transmembrane region" description="Helical" evidence="5">
    <location>
        <begin position="40"/>
        <end position="57"/>
    </location>
</feature>
<protein>
    <submittedName>
        <fullName evidence="6">Uncharacterized protein</fullName>
    </submittedName>
</protein>
<dbReference type="PANTHER" id="PTHR36116:SF1">
    <property type="entry name" value="UPF0060 MEMBRANE PROTEIN YNFA"/>
    <property type="match status" value="1"/>
</dbReference>
<accession>A0A2G1DGW5</accession>
<dbReference type="InterPro" id="IPR003844">
    <property type="entry name" value="UPF0060"/>
</dbReference>
<keyword evidence="7" id="KW-1185">Reference proteome</keyword>